<dbReference type="InterPro" id="IPR001394">
    <property type="entry name" value="Peptidase_C19_UCH"/>
</dbReference>
<dbReference type="AlphaFoldDB" id="A0AAW0FAW5"/>
<dbReference type="EMBL" id="JASBNA010000101">
    <property type="protein sequence ID" value="KAK7676882.1"/>
    <property type="molecule type" value="Genomic_DNA"/>
</dbReference>
<dbReference type="InterPro" id="IPR050164">
    <property type="entry name" value="Peptidase_C19"/>
</dbReference>
<evidence type="ECO:0000256" key="6">
    <source>
        <dbReference type="ARBA" id="ARBA00022807"/>
    </source>
</evidence>
<dbReference type="GO" id="GO:0005829">
    <property type="term" value="C:cytosol"/>
    <property type="evidence" value="ECO:0007669"/>
    <property type="project" value="TreeGrafter"/>
</dbReference>
<dbReference type="Proteomes" id="UP001385951">
    <property type="component" value="Unassembled WGS sequence"/>
</dbReference>
<dbReference type="PANTHER" id="PTHR24006:SF758">
    <property type="entry name" value="UBIQUITIN CARBOXYL-TERMINAL HYDROLASE 36"/>
    <property type="match status" value="1"/>
</dbReference>
<feature type="compositionally biased region" description="Basic and acidic residues" evidence="8">
    <location>
        <begin position="621"/>
        <end position="645"/>
    </location>
</feature>
<evidence type="ECO:0000256" key="2">
    <source>
        <dbReference type="ARBA" id="ARBA00009085"/>
    </source>
</evidence>
<feature type="compositionally biased region" description="Basic and acidic residues" evidence="8">
    <location>
        <begin position="12"/>
        <end position="24"/>
    </location>
</feature>
<name>A0AAW0FAW5_9APHY</name>
<comment type="similarity">
    <text evidence="2 7">Belongs to the peptidase C19 family.</text>
</comment>
<dbReference type="CDD" id="cd02661">
    <property type="entry name" value="Peptidase_C19E"/>
    <property type="match status" value="1"/>
</dbReference>
<feature type="compositionally biased region" description="Polar residues" evidence="8">
    <location>
        <begin position="81"/>
        <end position="94"/>
    </location>
</feature>
<evidence type="ECO:0000259" key="9">
    <source>
        <dbReference type="PROSITE" id="PS50235"/>
    </source>
</evidence>
<accession>A0AAW0FAW5</accession>
<dbReference type="SUPFAM" id="SSF54001">
    <property type="entry name" value="Cysteine proteinases"/>
    <property type="match status" value="1"/>
</dbReference>
<dbReference type="FunFam" id="3.90.70.10:FF:000119">
    <property type="entry name" value="Ubiquitin specific peptidase 36"/>
    <property type="match status" value="1"/>
</dbReference>
<feature type="compositionally biased region" description="Polar residues" evidence="8">
    <location>
        <begin position="518"/>
        <end position="532"/>
    </location>
</feature>
<dbReference type="Gene3D" id="3.90.70.10">
    <property type="entry name" value="Cysteine proteinases"/>
    <property type="match status" value="1"/>
</dbReference>
<evidence type="ECO:0000256" key="3">
    <source>
        <dbReference type="ARBA" id="ARBA00022670"/>
    </source>
</evidence>
<dbReference type="EC" id="3.4.19.12" evidence="7"/>
<keyword evidence="4 7" id="KW-0833">Ubl conjugation pathway</keyword>
<dbReference type="GO" id="GO:0005634">
    <property type="term" value="C:nucleus"/>
    <property type="evidence" value="ECO:0007669"/>
    <property type="project" value="TreeGrafter"/>
</dbReference>
<feature type="region of interest" description="Disordered" evidence="8">
    <location>
        <begin position="1"/>
        <end position="24"/>
    </location>
</feature>
<feature type="compositionally biased region" description="Low complexity" evidence="8">
    <location>
        <begin position="418"/>
        <end position="430"/>
    </location>
</feature>
<dbReference type="PROSITE" id="PS50235">
    <property type="entry name" value="USP_3"/>
    <property type="match status" value="1"/>
</dbReference>
<evidence type="ECO:0000313" key="11">
    <source>
        <dbReference type="Proteomes" id="UP001385951"/>
    </source>
</evidence>
<dbReference type="InterPro" id="IPR038765">
    <property type="entry name" value="Papain-like_cys_pep_sf"/>
</dbReference>
<evidence type="ECO:0000256" key="8">
    <source>
        <dbReference type="SAM" id="MobiDB-lite"/>
    </source>
</evidence>
<dbReference type="PROSITE" id="PS00973">
    <property type="entry name" value="USP_2"/>
    <property type="match status" value="1"/>
</dbReference>
<keyword evidence="6 7" id="KW-0788">Thiol protease</keyword>
<keyword evidence="11" id="KW-1185">Reference proteome</keyword>
<comment type="caution">
    <text evidence="10">The sequence shown here is derived from an EMBL/GenBank/DDBJ whole genome shotgun (WGS) entry which is preliminary data.</text>
</comment>
<feature type="compositionally biased region" description="Basic and acidic residues" evidence="8">
    <location>
        <begin position="539"/>
        <end position="563"/>
    </location>
</feature>
<organism evidence="10 11">
    <name type="scientific">Cerrena zonata</name>
    <dbReference type="NCBI Taxonomy" id="2478898"/>
    <lineage>
        <taxon>Eukaryota</taxon>
        <taxon>Fungi</taxon>
        <taxon>Dikarya</taxon>
        <taxon>Basidiomycota</taxon>
        <taxon>Agaricomycotina</taxon>
        <taxon>Agaricomycetes</taxon>
        <taxon>Polyporales</taxon>
        <taxon>Cerrenaceae</taxon>
        <taxon>Cerrena</taxon>
    </lineage>
</organism>
<gene>
    <name evidence="10" type="ORF">QCA50_020138</name>
</gene>
<keyword evidence="5 7" id="KW-0378">Hydrolase</keyword>
<sequence length="692" mass="75354">MLATPLYPSQPFREEHDATQYRPAKDIEAFNKLLPPPVEFVEGSSSGTLALGDGKYQPINAPSSTPSKASKSEGKTVDTDAPSTPRSSQTSKDSLYTKDIDVTWPAKVTMGIGLQNNGNTCFLNSALQCLLHTPPLLRVLIDHHDADPCRAKKGTFCMSCSLRSLMVDCYNGKRNSTMPYQITSNLQHIAKHMRRGRQEDSHEFLRYAIDALQKSCLAGYPPKIDHKLAETTWVHKIFGGKLRSRVKCLSCDYNSDTFDSILDLSVDICGAQSLDEALRKFVTIDHLKGANKYKCDKCKKPVNADKQFTLHEAPEVLCVHLKRFSPMGRKLGQPIQYRETLSLKPYMSEGSHGPSYSLYGVICHAGSGPNSGHYFAHVKNAKGQWYEMNDDYVSRTPSPTNLKNAYILFYIRDRGQGSDAAPSTSSASMSPLVPRQALPKKGIVAGMKKRKVVESEDEDDAPAAPKKTFIGPRLPSPHPPTSPTADRSSTPGVKKQKPNPVDPQAAALKKKIAAASKPPSNALASLAQYTDGSSDDDLGEKVEPSTDAQKDEHEDKNEQEDVPKSPSTGAQVPAPASPTTQSEIPAPAPSPITASTSGLAPVPATSFYGTSSSTSKRKGKGRENDAGKKKFKSSDDSESDSELRQFARTPISPITPSANRYGGNPFSRLKGSNNLSDKRDTLKGKRRMSRAV</sequence>
<dbReference type="Pfam" id="PF00443">
    <property type="entry name" value="UCH"/>
    <property type="match status" value="1"/>
</dbReference>
<dbReference type="InterPro" id="IPR028889">
    <property type="entry name" value="USP"/>
</dbReference>
<protein>
    <recommendedName>
        <fullName evidence="7">Ubiquitin carboxyl-terminal hydrolase</fullName>
        <ecNumber evidence="7">3.4.19.12</ecNumber>
    </recommendedName>
</protein>
<feature type="domain" description="USP" evidence="9">
    <location>
        <begin position="112"/>
        <end position="413"/>
    </location>
</feature>
<evidence type="ECO:0000313" key="10">
    <source>
        <dbReference type="EMBL" id="KAK7676882.1"/>
    </source>
</evidence>
<proteinExistence type="inferred from homology"/>
<dbReference type="PANTHER" id="PTHR24006">
    <property type="entry name" value="UBIQUITIN CARBOXYL-TERMINAL HYDROLASE"/>
    <property type="match status" value="1"/>
</dbReference>
<evidence type="ECO:0000256" key="4">
    <source>
        <dbReference type="ARBA" id="ARBA00022786"/>
    </source>
</evidence>
<dbReference type="InterPro" id="IPR018200">
    <property type="entry name" value="USP_CS"/>
</dbReference>
<comment type="catalytic activity">
    <reaction evidence="1 7">
        <text>Thiol-dependent hydrolysis of ester, thioester, amide, peptide and isopeptide bonds formed by the C-terminal Gly of ubiquitin (a 76-residue protein attached to proteins as an intracellular targeting signal).</text>
        <dbReference type="EC" id="3.4.19.12"/>
    </reaction>
</comment>
<feature type="region of interest" description="Disordered" evidence="8">
    <location>
        <begin position="51"/>
        <end position="94"/>
    </location>
</feature>
<keyword evidence="3 7" id="KW-0645">Protease</keyword>
<dbReference type="PROSITE" id="PS00972">
    <property type="entry name" value="USP_1"/>
    <property type="match status" value="1"/>
</dbReference>
<evidence type="ECO:0000256" key="5">
    <source>
        <dbReference type="ARBA" id="ARBA00022801"/>
    </source>
</evidence>
<evidence type="ECO:0000256" key="7">
    <source>
        <dbReference type="RuleBase" id="RU366025"/>
    </source>
</evidence>
<dbReference type="GO" id="GO:0006508">
    <property type="term" value="P:proteolysis"/>
    <property type="evidence" value="ECO:0007669"/>
    <property type="project" value="UniProtKB-KW"/>
</dbReference>
<reference evidence="10 11" key="1">
    <citation type="submission" date="2022-09" db="EMBL/GenBank/DDBJ databases">
        <authorList>
            <person name="Palmer J.M."/>
        </authorList>
    </citation>
    <scope>NUCLEOTIDE SEQUENCE [LARGE SCALE GENOMIC DNA]</scope>
    <source>
        <strain evidence="10 11">DSM 7382</strain>
    </source>
</reference>
<dbReference type="GO" id="GO:0016579">
    <property type="term" value="P:protein deubiquitination"/>
    <property type="evidence" value="ECO:0007669"/>
    <property type="project" value="InterPro"/>
</dbReference>
<evidence type="ECO:0000256" key="1">
    <source>
        <dbReference type="ARBA" id="ARBA00000707"/>
    </source>
</evidence>
<dbReference type="GO" id="GO:0004843">
    <property type="term" value="F:cysteine-type deubiquitinase activity"/>
    <property type="evidence" value="ECO:0007669"/>
    <property type="project" value="UniProtKB-UniRule"/>
</dbReference>
<feature type="region of interest" description="Disordered" evidence="8">
    <location>
        <begin position="418"/>
        <end position="692"/>
    </location>
</feature>